<evidence type="ECO:0000259" key="9">
    <source>
        <dbReference type="PROSITE" id="PS51294"/>
    </source>
</evidence>
<dbReference type="SMART" id="SM00717">
    <property type="entry name" value="SANT"/>
    <property type="match status" value="2"/>
</dbReference>
<dbReference type="GO" id="GO:0042796">
    <property type="term" value="P:snRNA transcription by RNA polymerase III"/>
    <property type="evidence" value="ECO:0007669"/>
    <property type="project" value="TreeGrafter"/>
</dbReference>
<dbReference type="Pfam" id="PF00249">
    <property type="entry name" value="Myb_DNA-binding"/>
    <property type="match status" value="1"/>
</dbReference>
<feature type="compositionally biased region" description="Basic residues" evidence="6">
    <location>
        <begin position="577"/>
        <end position="594"/>
    </location>
</feature>
<feature type="compositionally biased region" description="Basic residues" evidence="6">
    <location>
        <begin position="740"/>
        <end position="752"/>
    </location>
</feature>
<feature type="region of interest" description="Disordered" evidence="6">
    <location>
        <begin position="726"/>
        <end position="755"/>
    </location>
</feature>
<keyword evidence="4" id="KW-0804">Transcription</keyword>
<feature type="domain" description="Myb-like" evidence="8">
    <location>
        <begin position="315"/>
        <end position="367"/>
    </location>
</feature>
<dbReference type="PROSITE" id="PS51294">
    <property type="entry name" value="HTH_MYB"/>
    <property type="match status" value="1"/>
</dbReference>
<evidence type="ECO:0000313" key="11">
    <source>
        <dbReference type="Proteomes" id="UP000436088"/>
    </source>
</evidence>
<dbReference type="GO" id="GO:0000978">
    <property type="term" value="F:RNA polymerase II cis-regulatory region sequence-specific DNA binding"/>
    <property type="evidence" value="ECO:0007669"/>
    <property type="project" value="TreeGrafter"/>
</dbReference>
<keyword evidence="3" id="KW-0238">DNA-binding</keyword>
<comment type="caution">
    <text evidence="10">The sequence shown here is derived from an EMBL/GenBank/DDBJ whole genome shotgun (WGS) entry which is preliminary data.</text>
</comment>
<dbReference type="CDD" id="cd00167">
    <property type="entry name" value="SANT"/>
    <property type="match status" value="1"/>
</dbReference>
<proteinExistence type="predicted"/>
<feature type="domain" description="Myb-like" evidence="8">
    <location>
        <begin position="373"/>
        <end position="419"/>
    </location>
</feature>
<dbReference type="InterPro" id="IPR001005">
    <property type="entry name" value="SANT/Myb"/>
</dbReference>
<keyword evidence="7" id="KW-0732">Signal</keyword>
<feature type="domain" description="HTH myb-type" evidence="9">
    <location>
        <begin position="371"/>
        <end position="423"/>
    </location>
</feature>
<dbReference type="Proteomes" id="UP000436088">
    <property type="component" value="Unassembled WGS sequence"/>
</dbReference>
<evidence type="ECO:0000259" key="8">
    <source>
        <dbReference type="PROSITE" id="PS50090"/>
    </source>
</evidence>
<dbReference type="PANTHER" id="PTHR46621">
    <property type="entry name" value="SNRNA-ACTIVATING PROTEIN COMPLEX SUBUNIT 4"/>
    <property type="match status" value="1"/>
</dbReference>
<feature type="region of interest" description="Disordered" evidence="6">
    <location>
        <begin position="74"/>
        <end position="96"/>
    </location>
</feature>
<evidence type="ECO:0000256" key="7">
    <source>
        <dbReference type="SAM" id="SignalP"/>
    </source>
</evidence>
<sequence>MNTISATALFVFFLFSVANAAKEPVLTSGDEIRSDVEYHIVPVLFYPVDTNDSVVYGSTDVNIQFSGLDGLEYVPTESDRPSTSDAAASAASTDTGTDDDIDEFFLRFFYEDAEDDLETFRVIQKRVLAYSTDDAWKNSREDDMEKREPTYMTRKTIEEAISNDIWERFQDHEQSGNISHVSIDNVEMQSVGLVQLDQSDVHELSTYKSSRFPKSAQLLFDAIKKNRSYQKLLQCKLTRIEVKIEENKKLKERVKILRNFQVPSAGEFDMFLPLQDNDREVTADYGPPENSSVASYKMALMEFPLRLHRWLNHEDPLINRNPWAAEEDKNLLFIAQEKEIDNWLDIAVLLGSNRTPFQCLTRYQRSLNVCILKREWTEEEEDQLRIAVEVFGECDWQSVASTLKGRTGTQCSNRWKKSLHPTRQRVGRWTRDEDKRLIVAVMLFGPENWWVNSLDPALNVGIWTEEEEDTRLETAIEEHGYCWRWKTLHPEAVPLLREARKVRKAALISNFVDRESERPALGPNDFNIQLPIITAASEPENTNRPSKRKRKKNDLAVSVPMIAATPEPENMNLPREGKRKRRLSPEKKSHRRCRKGAEAGLVEVLGIIDENEAEAARHTDYSDQVQDDAVRTEKRKQQPESSKCVESVQDNSSSHPLSTLCMTTNHQAESLGSSLTVKRRKNHRGAPKQCSERIVNELHEEQCSICSENSVFSRGDDGAEVVQNSSVELENRGAEDASKKKSFTKPRSKRKTCTTVSNSQCSRIVEAKDSAKKNTKKRRTWQQHSKSRNIDKQSGDEDHQTLACSLRNKSKKRRQGTVENAQLSTLEGTGDRSQVDDVVREPDKLIEEDMTLACWCKQLKKRRVTMAQRGDTSK</sequence>
<dbReference type="EMBL" id="VEPZ02000352">
    <property type="protein sequence ID" value="KAE8726583.1"/>
    <property type="molecule type" value="Genomic_DNA"/>
</dbReference>
<dbReference type="InterPro" id="IPR051575">
    <property type="entry name" value="Myb-like_DNA-bd"/>
</dbReference>
<evidence type="ECO:0000313" key="10">
    <source>
        <dbReference type="EMBL" id="KAE8726583.1"/>
    </source>
</evidence>
<evidence type="ECO:0000256" key="3">
    <source>
        <dbReference type="ARBA" id="ARBA00023125"/>
    </source>
</evidence>
<keyword evidence="5" id="KW-0539">Nucleus</keyword>
<evidence type="ECO:0000256" key="1">
    <source>
        <dbReference type="ARBA" id="ARBA00004123"/>
    </source>
</evidence>
<feature type="compositionally biased region" description="Polar residues" evidence="6">
    <location>
        <begin position="817"/>
        <end position="827"/>
    </location>
</feature>
<name>A0A6A3CBN8_HIBSY</name>
<comment type="subcellular location">
    <subcellularLocation>
        <location evidence="1">Nucleus</location>
    </subcellularLocation>
</comment>
<dbReference type="InterPro" id="IPR017930">
    <property type="entry name" value="Myb_dom"/>
</dbReference>
<feature type="compositionally biased region" description="Basic residues" evidence="6">
    <location>
        <begin position="773"/>
        <end position="787"/>
    </location>
</feature>
<feature type="chain" id="PRO_5025501721" description="Myb domain protein 4r1" evidence="7">
    <location>
        <begin position="21"/>
        <end position="874"/>
    </location>
</feature>
<feature type="region of interest" description="Disordered" evidence="6">
    <location>
        <begin position="536"/>
        <end position="595"/>
    </location>
</feature>
<feature type="compositionally biased region" description="Low complexity" evidence="6">
    <location>
        <begin position="83"/>
        <end position="95"/>
    </location>
</feature>
<reference evidence="10" key="1">
    <citation type="submission" date="2019-09" db="EMBL/GenBank/DDBJ databases">
        <title>Draft genome information of white flower Hibiscus syriacus.</title>
        <authorList>
            <person name="Kim Y.-M."/>
        </authorList>
    </citation>
    <scope>NUCLEOTIDE SEQUENCE [LARGE SCALE GENOMIC DNA]</scope>
    <source>
        <strain evidence="10">YM2019G1</strain>
    </source>
</reference>
<feature type="region of interest" description="Disordered" evidence="6">
    <location>
        <begin position="767"/>
        <end position="835"/>
    </location>
</feature>
<evidence type="ECO:0000256" key="6">
    <source>
        <dbReference type="SAM" id="MobiDB-lite"/>
    </source>
</evidence>
<feature type="signal peptide" evidence="7">
    <location>
        <begin position="1"/>
        <end position="20"/>
    </location>
</feature>
<gene>
    <name evidence="10" type="ORF">F3Y22_tig00006613pilonHSYRG00070</name>
</gene>
<dbReference type="Pfam" id="PF13921">
    <property type="entry name" value="Myb_DNA-bind_6"/>
    <property type="match status" value="1"/>
</dbReference>
<dbReference type="PROSITE" id="PS50090">
    <property type="entry name" value="MYB_LIKE"/>
    <property type="match status" value="2"/>
</dbReference>
<dbReference type="Gene3D" id="1.10.10.60">
    <property type="entry name" value="Homeodomain-like"/>
    <property type="match status" value="2"/>
</dbReference>
<dbReference type="GO" id="GO:0005634">
    <property type="term" value="C:nucleus"/>
    <property type="evidence" value="ECO:0007669"/>
    <property type="project" value="UniProtKB-SubCell"/>
</dbReference>
<accession>A0A6A3CBN8</accession>
<organism evidence="10 11">
    <name type="scientific">Hibiscus syriacus</name>
    <name type="common">Rose of Sharon</name>
    <dbReference type="NCBI Taxonomy" id="106335"/>
    <lineage>
        <taxon>Eukaryota</taxon>
        <taxon>Viridiplantae</taxon>
        <taxon>Streptophyta</taxon>
        <taxon>Embryophyta</taxon>
        <taxon>Tracheophyta</taxon>
        <taxon>Spermatophyta</taxon>
        <taxon>Magnoliopsida</taxon>
        <taxon>eudicotyledons</taxon>
        <taxon>Gunneridae</taxon>
        <taxon>Pentapetalae</taxon>
        <taxon>rosids</taxon>
        <taxon>malvids</taxon>
        <taxon>Malvales</taxon>
        <taxon>Malvaceae</taxon>
        <taxon>Malvoideae</taxon>
        <taxon>Hibiscus</taxon>
    </lineage>
</organism>
<dbReference type="GO" id="GO:0042795">
    <property type="term" value="P:snRNA transcription by RNA polymerase II"/>
    <property type="evidence" value="ECO:0007669"/>
    <property type="project" value="TreeGrafter"/>
</dbReference>
<evidence type="ECO:0000256" key="4">
    <source>
        <dbReference type="ARBA" id="ARBA00023163"/>
    </source>
</evidence>
<protein>
    <recommendedName>
        <fullName evidence="12">Myb domain protein 4r1</fullName>
    </recommendedName>
</protein>
<dbReference type="InterPro" id="IPR009057">
    <property type="entry name" value="Homeodomain-like_sf"/>
</dbReference>
<evidence type="ECO:0000256" key="2">
    <source>
        <dbReference type="ARBA" id="ARBA00023015"/>
    </source>
</evidence>
<feature type="compositionally biased region" description="Basic and acidic residues" evidence="6">
    <location>
        <begin position="729"/>
        <end position="739"/>
    </location>
</feature>
<feature type="region of interest" description="Disordered" evidence="6">
    <location>
        <begin position="615"/>
        <end position="659"/>
    </location>
</feature>
<keyword evidence="2" id="KW-0805">Transcription regulation</keyword>
<evidence type="ECO:0008006" key="12">
    <source>
        <dbReference type="Google" id="ProtNLM"/>
    </source>
</evidence>
<feature type="compositionally biased region" description="Basic and acidic residues" evidence="6">
    <location>
        <begin position="628"/>
        <end position="638"/>
    </location>
</feature>
<evidence type="ECO:0000256" key="5">
    <source>
        <dbReference type="ARBA" id="ARBA00023242"/>
    </source>
</evidence>
<dbReference type="GO" id="GO:0001006">
    <property type="term" value="F:RNA polymerase III type 3 promoter sequence-specific DNA binding"/>
    <property type="evidence" value="ECO:0007669"/>
    <property type="project" value="TreeGrafter"/>
</dbReference>
<dbReference type="GO" id="GO:0019185">
    <property type="term" value="C:snRNA-activating protein complex"/>
    <property type="evidence" value="ECO:0007669"/>
    <property type="project" value="TreeGrafter"/>
</dbReference>
<dbReference type="SUPFAM" id="SSF46689">
    <property type="entry name" value="Homeodomain-like"/>
    <property type="match status" value="2"/>
</dbReference>
<dbReference type="AlphaFoldDB" id="A0A6A3CBN8"/>
<keyword evidence="11" id="KW-1185">Reference proteome</keyword>
<feature type="compositionally biased region" description="Polar residues" evidence="6">
    <location>
        <begin position="648"/>
        <end position="659"/>
    </location>
</feature>
<dbReference type="PANTHER" id="PTHR46621:SF1">
    <property type="entry name" value="SNRNA-ACTIVATING PROTEIN COMPLEX SUBUNIT 4"/>
    <property type="match status" value="1"/>
</dbReference>
<feature type="compositionally biased region" description="Basic and acidic residues" evidence="6">
    <location>
        <begin position="788"/>
        <end position="800"/>
    </location>
</feature>